<dbReference type="GO" id="GO:0009307">
    <property type="term" value="P:DNA restriction-modification system"/>
    <property type="evidence" value="ECO:0007669"/>
    <property type="project" value="UniProtKB-KW"/>
</dbReference>
<dbReference type="RefSeq" id="WP_057954166.1">
    <property type="nucleotide sequence ID" value="NZ_CP013118.1"/>
</dbReference>
<dbReference type="GO" id="GO:0003677">
    <property type="term" value="F:DNA binding"/>
    <property type="evidence" value="ECO:0007669"/>
    <property type="project" value="UniProtKB-KW"/>
</dbReference>
<feature type="domain" description="Type I restriction modification DNA specificity" evidence="5">
    <location>
        <begin position="105"/>
        <end position="196"/>
    </location>
</feature>
<keyword evidence="4" id="KW-0175">Coiled coil</keyword>
<accession>A0A0S2I3H1</accession>
<organism evidence="6 7">
    <name type="scientific">Salinivirga cyanobacteriivorans</name>
    <dbReference type="NCBI Taxonomy" id="1307839"/>
    <lineage>
        <taxon>Bacteria</taxon>
        <taxon>Pseudomonadati</taxon>
        <taxon>Bacteroidota</taxon>
        <taxon>Bacteroidia</taxon>
        <taxon>Bacteroidales</taxon>
        <taxon>Salinivirgaceae</taxon>
        <taxon>Salinivirga</taxon>
    </lineage>
</organism>
<dbReference type="PANTHER" id="PTHR43140">
    <property type="entry name" value="TYPE-1 RESTRICTION ENZYME ECOKI SPECIFICITY PROTEIN"/>
    <property type="match status" value="1"/>
</dbReference>
<dbReference type="PANTHER" id="PTHR43140:SF1">
    <property type="entry name" value="TYPE I RESTRICTION ENZYME ECOKI SPECIFICITY SUBUNIT"/>
    <property type="match status" value="1"/>
</dbReference>
<feature type="domain" description="Type I restriction modification DNA specificity" evidence="5">
    <location>
        <begin position="258"/>
        <end position="428"/>
    </location>
</feature>
<proteinExistence type="inferred from homology"/>
<evidence type="ECO:0000256" key="1">
    <source>
        <dbReference type="ARBA" id="ARBA00010923"/>
    </source>
</evidence>
<dbReference type="STRING" id="1307839.L21SP5_03201"/>
<dbReference type="CDD" id="cd17524">
    <property type="entry name" value="RMtype1_S_EcoUTORF5051P-TRD2-CR2_like"/>
    <property type="match status" value="1"/>
</dbReference>
<evidence type="ECO:0000256" key="4">
    <source>
        <dbReference type="SAM" id="Coils"/>
    </source>
</evidence>
<dbReference type="EMBL" id="CP013118">
    <property type="protein sequence ID" value="ALO16816.1"/>
    <property type="molecule type" value="Genomic_DNA"/>
</dbReference>
<dbReference type="InterPro" id="IPR044946">
    <property type="entry name" value="Restrct_endonuc_typeI_TRD_sf"/>
</dbReference>
<dbReference type="AlphaFoldDB" id="A0A0S2I3H1"/>
<dbReference type="Gene3D" id="3.90.220.20">
    <property type="entry name" value="DNA methylase specificity domains"/>
    <property type="match status" value="2"/>
</dbReference>
<dbReference type="InterPro" id="IPR051212">
    <property type="entry name" value="Type-I_RE_S_subunit"/>
</dbReference>
<dbReference type="PATRIC" id="fig|1307839.3.peg.3367"/>
<reference evidence="6 7" key="1">
    <citation type="submission" date="2015-11" db="EMBL/GenBank/DDBJ databases">
        <title>Description and complete genome sequence of a novel strain predominating in hypersaline microbial mats and representing a new family of the Bacteriodetes phylum.</title>
        <authorList>
            <person name="Spring S."/>
            <person name="Bunk B."/>
            <person name="Sproer C."/>
            <person name="Klenk H.-P."/>
        </authorList>
    </citation>
    <scope>NUCLEOTIDE SEQUENCE [LARGE SCALE GENOMIC DNA]</scope>
    <source>
        <strain evidence="6 7">L21-Spi-D4</strain>
    </source>
</reference>
<evidence type="ECO:0000256" key="2">
    <source>
        <dbReference type="ARBA" id="ARBA00022747"/>
    </source>
</evidence>
<dbReference type="Pfam" id="PF01420">
    <property type="entry name" value="Methylase_S"/>
    <property type="match status" value="2"/>
</dbReference>
<comment type="similarity">
    <text evidence="1">Belongs to the type-I restriction system S methylase family.</text>
</comment>
<keyword evidence="7" id="KW-1185">Reference proteome</keyword>
<protein>
    <submittedName>
        <fullName evidence="6">Type I restriction enzyme EcoKI specificity protein</fullName>
    </submittedName>
</protein>
<keyword evidence="3" id="KW-0238">DNA-binding</keyword>
<gene>
    <name evidence="6" type="primary">hsdS</name>
    <name evidence="6" type="ORF">L21SP5_03201</name>
</gene>
<evidence type="ECO:0000313" key="7">
    <source>
        <dbReference type="Proteomes" id="UP000064893"/>
    </source>
</evidence>
<dbReference type="SUPFAM" id="SSF116734">
    <property type="entry name" value="DNA methylase specificity domain"/>
    <property type="match status" value="2"/>
</dbReference>
<sequence>MNKAEYINIIPFSQLHMWDVKRHLIREIQSSFPLIPLSELIEENNNKVKLNEYPDKEFGILGVNNIDGLFDAYTEKGKKINQSYKKMETNELAYNPYRINVGSIGMKTFLHKNDYISPAYVVFRCNERLNPEYLYKLFKTNTFDKIINENTTGSVRQNLKFDTLKNIRIPLPPLSEQNQILETYSKKIQQAEELEKNSMVLEEGIEEFLYDELDIKKIEPKTETKIFNTISYKEVERWSVDTLGKLSQIENKFQGKYQLIKLRELINSYQYGLSEKSSKEPSGYPMLRMNNINNSALNIRDLKYIKIDEQTFLKYKLNKGDLLFNRTNSKELVGKTALFDIEGKFTFASYLIRVEIDDNKADKRYLNYLFNSSILQYQKNLVSRQITGQANINAQEMQAFLFPNPPLTKQREIADKIESLKDKARLLKLEAIKSRKEALKEFENEIFKKCN</sequence>
<evidence type="ECO:0000259" key="5">
    <source>
        <dbReference type="Pfam" id="PF01420"/>
    </source>
</evidence>
<dbReference type="Proteomes" id="UP000064893">
    <property type="component" value="Chromosome"/>
</dbReference>
<name>A0A0S2I3H1_9BACT</name>
<evidence type="ECO:0000313" key="6">
    <source>
        <dbReference type="EMBL" id="ALO16816.1"/>
    </source>
</evidence>
<keyword evidence="2" id="KW-0680">Restriction system</keyword>
<dbReference type="REBASE" id="131152">
    <property type="entry name" value="S.BspD4I"/>
</dbReference>
<dbReference type="KEGG" id="blq:L21SP5_03201"/>
<feature type="coiled-coil region" evidence="4">
    <location>
        <begin position="410"/>
        <end position="437"/>
    </location>
</feature>
<evidence type="ECO:0000256" key="3">
    <source>
        <dbReference type="ARBA" id="ARBA00023125"/>
    </source>
</evidence>
<dbReference type="InterPro" id="IPR000055">
    <property type="entry name" value="Restrct_endonuc_typeI_TRD"/>
</dbReference>